<protein>
    <submittedName>
        <fullName evidence="5">HTH-type transcriptional regulator YdfH</fullName>
    </submittedName>
</protein>
<dbReference type="SMART" id="SM00895">
    <property type="entry name" value="FCD"/>
    <property type="match status" value="1"/>
</dbReference>
<dbReference type="PANTHER" id="PTHR43537:SF45">
    <property type="entry name" value="GNTR FAMILY REGULATORY PROTEIN"/>
    <property type="match status" value="1"/>
</dbReference>
<dbReference type="Pfam" id="PF07729">
    <property type="entry name" value="FCD"/>
    <property type="match status" value="1"/>
</dbReference>
<feature type="domain" description="HTH gntR-type" evidence="4">
    <location>
        <begin position="14"/>
        <end position="81"/>
    </location>
</feature>
<name>A0A5B7WWW0_9MICC</name>
<keyword evidence="1" id="KW-0805">Transcription regulation</keyword>
<dbReference type="KEGG" id="gcr:GcLGCM259_2839"/>
<evidence type="ECO:0000259" key="4">
    <source>
        <dbReference type="PROSITE" id="PS50949"/>
    </source>
</evidence>
<dbReference type="SMART" id="SM00345">
    <property type="entry name" value="HTH_GNTR"/>
    <property type="match status" value="1"/>
</dbReference>
<evidence type="ECO:0000256" key="1">
    <source>
        <dbReference type="ARBA" id="ARBA00023015"/>
    </source>
</evidence>
<sequence length="225" mass="25055">MAQAVTAQLHPRGASKAEEAYERILQMLVTLQIQPGDPIHDEELMRELSIGRTPVREALKRLEVDKLVITFPKRGTFATRVEISDLAYVSEIRQQLEPMAAARAARTASESTRAGLLETSRQIERFDAANASTTDLLTFDAAVHRNIYRASGNPYLEDVLIRHSNLATRIWCTVIDRLPRVSTHVKEHLALLQAIIDGDEAEAARLAGLHVGQFEQAVRTALLDL</sequence>
<gene>
    <name evidence="5" type="ORF">GcLGCM259_2839</name>
</gene>
<dbReference type="InterPro" id="IPR008920">
    <property type="entry name" value="TF_FadR/GntR_C"/>
</dbReference>
<dbReference type="PANTHER" id="PTHR43537">
    <property type="entry name" value="TRANSCRIPTIONAL REGULATOR, GNTR FAMILY"/>
    <property type="match status" value="1"/>
</dbReference>
<dbReference type="SUPFAM" id="SSF46785">
    <property type="entry name" value="Winged helix' DNA-binding domain"/>
    <property type="match status" value="1"/>
</dbReference>
<dbReference type="Gene3D" id="1.10.10.10">
    <property type="entry name" value="Winged helix-like DNA-binding domain superfamily/Winged helix DNA-binding domain"/>
    <property type="match status" value="1"/>
</dbReference>
<dbReference type="CDD" id="cd07377">
    <property type="entry name" value="WHTH_GntR"/>
    <property type="match status" value="1"/>
</dbReference>
<dbReference type="AlphaFoldDB" id="A0A5B7WWW0"/>
<evidence type="ECO:0000313" key="6">
    <source>
        <dbReference type="Proteomes" id="UP000307000"/>
    </source>
</evidence>
<dbReference type="InterPro" id="IPR036390">
    <property type="entry name" value="WH_DNA-bd_sf"/>
</dbReference>
<dbReference type="Gene3D" id="1.20.120.530">
    <property type="entry name" value="GntR ligand-binding domain-like"/>
    <property type="match status" value="1"/>
</dbReference>
<evidence type="ECO:0000256" key="3">
    <source>
        <dbReference type="ARBA" id="ARBA00023163"/>
    </source>
</evidence>
<dbReference type="Pfam" id="PF00392">
    <property type="entry name" value="GntR"/>
    <property type="match status" value="1"/>
</dbReference>
<dbReference type="Proteomes" id="UP000307000">
    <property type="component" value="Chromosome"/>
</dbReference>
<dbReference type="EMBL" id="CP034412">
    <property type="protein sequence ID" value="QCY48546.1"/>
    <property type="molecule type" value="Genomic_DNA"/>
</dbReference>
<dbReference type="InterPro" id="IPR000524">
    <property type="entry name" value="Tscrpt_reg_HTH_GntR"/>
</dbReference>
<accession>A0A5B7WWW0</accession>
<dbReference type="RefSeq" id="WP_138927046.1">
    <property type="nucleotide sequence ID" value="NZ_CP034412.1"/>
</dbReference>
<dbReference type="GO" id="GO:0003700">
    <property type="term" value="F:DNA-binding transcription factor activity"/>
    <property type="evidence" value="ECO:0007669"/>
    <property type="project" value="InterPro"/>
</dbReference>
<organism evidence="5 6">
    <name type="scientific">Glutamicibacter creatinolyticus</name>
    <dbReference type="NCBI Taxonomy" id="162496"/>
    <lineage>
        <taxon>Bacteria</taxon>
        <taxon>Bacillati</taxon>
        <taxon>Actinomycetota</taxon>
        <taxon>Actinomycetes</taxon>
        <taxon>Micrococcales</taxon>
        <taxon>Micrococcaceae</taxon>
        <taxon>Glutamicibacter</taxon>
    </lineage>
</organism>
<reference evidence="5 6" key="1">
    <citation type="submission" date="2018-12" db="EMBL/GenBank/DDBJ databases">
        <title>Complete Genome Sequence of Glutamicibacter creatinolyticus strain LGCM259,isolated from an abscess of a 12-year-old mare in Italy.</title>
        <authorList>
            <person name="Santos R.G."/>
            <person name="Silva A.L."/>
            <person name="Seyffert N."/>
            <person name="Castro T.L.P."/>
            <person name="Attili A.R."/>
            <person name="Rifici C."/>
            <person name="Mazzullo G."/>
            <person name="Brenig B."/>
            <person name="Venanzi F."/>
            <person name="Azevedo V."/>
        </authorList>
    </citation>
    <scope>NUCLEOTIDE SEQUENCE [LARGE SCALE GENOMIC DNA]</scope>
    <source>
        <strain evidence="5 6">LGCM 259</strain>
    </source>
</reference>
<keyword evidence="6" id="KW-1185">Reference proteome</keyword>
<dbReference type="InterPro" id="IPR011711">
    <property type="entry name" value="GntR_C"/>
</dbReference>
<keyword evidence="2" id="KW-0238">DNA-binding</keyword>
<keyword evidence="3" id="KW-0804">Transcription</keyword>
<proteinExistence type="predicted"/>
<dbReference type="PROSITE" id="PS50949">
    <property type="entry name" value="HTH_GNTR"/>
    <property type="match status" value="1"/>
</dbReference>
<evidence type="ECO:0000313" key="5">
    <source>
        <dbReference type="EMBL" id="QCY48546.1"/>
    </source>
</evidence>
<dbReference type="SUPFAM" id="SSF48008">
    <property type="entry name" value="GntR ligand-binding domain-like"/>
    <property type="match status" value="1"/>
</dbReference>
<evidence type="ECO:0000256" key="2">
    <source>
        <dbReference type="ARBA" id="ARBA00023125"/>
    </source>
</evidence>
<dbReference type="GO" id="GO:0003677">
    <property type="term" value="F:DNA binding"/>
    <property type="evidence" value="ECO:0007669"/>
    <property type="project" value="UniProtKB-KW"/>
</dbReference>
<dbReference type="InterPro" id="IPR036388">
    <property type="entry name" value="WH-like_DNA-bd_sf"/>
</dbReference>